<dbReference type="SUPFAM" id="SSF51230">
    <property type="entry name" value="Single hybrid motif"/>
    <property type="match status" value="1"/>
</dbReference>
<dbReference type="AlphaFoldDB" id="A0A5C5Y5F5"/>
<comment type="caution">
    <text evidence="4">The sequence shown here is derived from an EMBL/GenBank/DDBJ whole genome shotgun (WGS) entry which is preliminary data.</text>
</comment>
<feature type="domain" description="Lipoyl-binding" evidence="3">
    <location>
        <begin position="51"/>
        <end position="127"/>
    </location>
</feature>
<dbReference type="PROSITE" id="PS00188">
    <property type="entry name" value="BIOTIN"/>
    <property type="match status" value="1"/>
</dbReference>
<organism evidence="4 7">
    <name type="scientific">Crateriforma conspicua</name>
    <dbReference type="NCBI Taxonomy" id="2527996"/>
    <lineage>
        <taxon>Bacteria</taxon>
        <taxon>Pseudomonadati</taxon>
        <taxon>Planctomycetota</taxon>
        <taxon>Planctomycetia</taxon>
        <taxon>Planctomycetales</taxon>
        <taxon>Planctomycetaceae</taxon>
        <taxon>Crateriforma</taxon>
    </lineage>
</organism>
<dbReference type="OrthoDB" id="9811735at2"/>
<dbReference type="Proteomes" id="UP000316476">
    <property type="component" value="Unassembled WGS sequence"/>
</dbReference>
<evidence type="ECO:0000313" key="7">
    <source>
        <dbReference type="Proteomes" id="UP000317238"/>
    </source>
</evidence>
<dbReference type="CDD" id="cd06850">
    <property type="entry name" value="biotinyl_domain"/>
    <property type="match status" value="1"/>
</dbReference>
<protein>
    <submittedName>
        <fullName evidence="4">Glutaconyl-CoA decarboxylase subunit gamma</fullName>
    </submittedName>
</protein>
<proteinExistence type="predicted"/>
<gene>
    <name evidence="4" type="primary">gcdC</name>
    <name evidence="4" type="ORF">Pan14r_24590</name>
    <name evidence="5" type="ORF">V7x_14170</name>
</gene>
<dbReference type="FunFam" id="2.40.50.100:FF:000003">
    <property type="entry name" value="Acetyl-CoA carboxylase biotin carboxyl carrier protein"/>
    <property type="match status" value="1"/>
</dbReference>
<accession>A0A5C6FXV4</accession>
<evidence type="ECO:0000313" key="5">
    <source>
        <dbReference type="EMBL" id="TWU65863.1"/>
    </source>
</evidence>
<dbReference type="EMBL" id="SJPL01000001">
    <property type="protein sequence ID" value="TWT70159.1"/>
    <property type="molecule type" value="Genomic_DNA"/>
</dbReference>
<evidence type="ECO:0000313" key="4">
    <source>
        <dbReference type="EMBL" id="TWT70159.1"/>
    </source>
</evidence>
<dbReference type="PANTHER" id="PTHR45266:SF3">
    <property type="entry name" value="OXALOACETATE DECARBOXYLASE ALPHA CHAIN"/>
    <property type="match status" value="1"/>
</dbReference>
<dbReference type="Gene3D" id="2.40.50.100">
    <property type="match status" value="1"/>
</dbReference>
<dbReference type="EMBL" id="SJPZ01000001">
    <property type="protein sequence ID" value="TWU65863.1"/>
    <property type="molecule type" value="Genomic_DNA"/>
</dbReference>
<evidence type="ECO:0000313" key="6">
    <source>
        <dbReference type="Proteomes" id="UP000316476"/>
    </source>
</evidence>
<evidence type="ECO:0000256" key="1">
    <source>
        <dbReference type="ARBA" id="ARBA00023267"/>
    </source>
</evidence>
<dbReference type="PROSITE" id="PS50968">
    <property type="entry name" value="BIOTINYL_LIPOYL"/>
    <property type="match status" value="1"/>
</dbReference>
<dbReference type="PANTHER" id="PTHR45266">
    <property type="entry name" value="OXALOACETATE DECARBOXYLASE ALPHA CHAIN"/>
    <property type="match status" value="1"/>
</dbReference>
<accession>A0A5C5Y5F5</accession>
<reference evidence="6 7" key="1">
    <citation type="submission" date="2019-02" db="EMBL/GenBank/DDBJ databases">
        <title>Deep-cultivation of Planctomycetes and their phenomic and genomic characterization uncovers novel biology.</title>
        <authorList>
            <person name="Wiegand S."/>
            <person name="Jogler M."/>
            <person name="Boedeker C."/>
            <person name="Pinto D."/>
            <person name="Vollmers J."/>
            <person name="Rivas-Marin E."/>
            <person name="Kohn T."/>
            <person name="Peeters S.H."/>
            <person name="Heuer A."/>
            <person name="Rast P."/>
            <person name="Oberbeckmann S."/>
            <person name="Bunk B."/>
            <person name="Jeske O."/>
            <person name="Meyerdierks A."/>
            <person name="Storesund J.E."/>
            <person name="Kallscheuer N."/>
            <person name="Luecker S."/>
            <person name="Lage O.M."/>
            <person name="Pohl T."/>
            <person name="Merkel B.J."/>
            <person name="Hornburger P."/>
            <person name="Mueller R.-W."/>
            <person name="Bruemmer F."/>
            <person name="Labrenz M."/>
            <person name="Spormann A.M."/>
            <person name="Op Den Camp H."/>
            <person name="Overmann J."/>
            <person name="Amann R."/>
            <person name="Jetten M.S.M."/>
            <person name="Mascher T."/>
            <person name="Medema M.H."/>
            <person name="Devos D.P."/>
            <person name="Kaster A.-K."/>
            <person name="Ovreas L."/>
            <person name="Rohde M."/>
            <person name="Galperin M.Y."/>
            <person name="Jogler C."/>
        </authorList>
    </citation>
    <scope>NUCLEOTIDE SEQUENCE [LARGE SCALE GENOMIC DNA]</scope>
    <source>
        <strain evidence="4 7">Pan14r</strain>
        <strain evidence="5 6">V7</strain>
    </source>
</reference>
<dbReference type="RefSeq" id="WP_145301049.1">
    <property type="nucleotide sequence ID" value="NZ_CP036319.1"/>
</dbReference>
<keyword evidence="1" id="KW-0092">Biotin</keyword>
<sequence length="127" mass="13159">MKKMRITVGDKSYEVTVEHLEDDDAVAGAPQPAGPRPVSPVAPVQKAAAPSPKVTLAAGAITSPMAGVVLSVAVKENDSVDQNDVLLVLEAMKMENQIIAPAGAKVKAVHVKAGESVQEGQLLVELE</sequence>
<name>A0A5C5Y5F5_9PLAN</name>
<dbReference type="InterPro" id="IPR000089">
    <property type="entry name" value="Biotin_lipoyl"/>
</dbReference>
<dbReference type="Proteomes" id="UP000317238">
    <property type="component" value="Unassembled WGS sequence"/>
</dbReference>
<keyword evidence="7" id="KW-1185">Reference proteome</keyword>
<dbReference type="InterPro" id="IPR011053">
    <property type="entry name" value="Single_hybrid_motif"/>
</dbReference>
<evidence type="ECO:0000259" key="3">
    <source>
        <dbReference type="PROSITE" id="PS50968"/>
    </source>
</evidence>
<feature type="region of interest" description="Disordered" evidence="2">
    <location>
        <begin position="24"/>
        <end position="44"/>
    </location>
</feature>
<dbReference type="Pfam" id="PF00364">
    <property type="entry name" value="Biotin_lipoyl"/>
    <property type="match status" value="1"/>
</dbReference>
<evidence type="ECO:0000256" key="2">
    <source>
        <dbReference type="SAM" id="MobiDB-lite"/>
    </source>
</evidence>
<dbReference type="InterPro" id="IPR001882">
    <property type="entry name" value="Biotin_BS"/>
</dbReference>
<dbReference type="InterPro" id="IPR050709">
    <property type="entry name" value="Biotin_Carboxyl_Carrier/Decarb"/>
</dbReference>